<dbReference type="AlphaFoldDB" id="A0A1I3H8G7"/>
<dbReference type="EMBL" id="FOQL01000002">
    <property type="protein sequence ID" value="SFI31994.1"/>
    <property type="molecule type" value="Genomic_DNA"/>
</dbReference>
<dbReference type="Proteomes" id="UP000243606">
    <property type="component" value="Unassembled WGS sequence"/>
</dbReference>
<proteinExistence type="predicted"/>
<reference evidence="2" key="1">
    <citation type="submission" date="2016-10" db="EMBL/GenBank/DDBJ databases">
        <authorList>
            <person name="Varghese N."/>
            <person name="Submissions S."/>
        </authorList>
    </citation>
    <scope>NUCLEOTIDE SEQUENCE [LARGE SCALE GENOMIC DNA]</scope>
    <source>
        <strain evidence="2">LMG 24016</strain>
    </source>
</reference>
<gene>
    <name evidence="1" type="ORF">SAMN05216206_1865</name>
</gene>
<name>A0A1I3H8G7_9PSED</name>
<evidence type="ECO:0000313" key="1">
    <source>
        <dbReference type="EMBL" id="SFI31994.1"/>
    </source>
</evidence>
<sequence length="85" mass="9215">MNQPYSDVYRYIVRELAPTAHEPDELPLSIVCEPVSVPGKVNTGKKITLHLQAGTTTAEAQSIADTLQAKVKELSHAQVTTDEAV</sequence>
<dbReference type="OrthoDB" id="6905143at2"/>
<keyword evidence="2" id="KW-1185">Reference proteome</keyword>
<organism evidence="1 2">
    <name type="scientific">Pseudomonas guineae</name>
    <dbReference type="NCBI Taxonomy" id="425504"/>
    <lineage>
        <taxon>Bacteria</taxon>
        <taxon>Pseudomonadati</taxon>
        <taxon>Pseudomonadota</taxon>
        <taxon>Gammaproteobacteria</taxon>
        <taxon>Pseudomonadales</taxon>
        <taxon>Pseudomonadaceae</taxon>
        <taxon>Pseudomonas</taxon>
    </lineage>
</organism>
<protein>
    <submittedName>
        <fullName evidence="1">Uncharacterized protein</fullName>
    </submittedName>
</protein>
<dbReference type="STRING" id="425504.SAMN05216206_1865"/>
<dbReference type="RefSeq" id="WP_090241681.1">
    <property type="nucleotide sequence ID" value="NZ_CAXBNE010000032.1"/>
</dbReference>
<accession>A0A1I3H8G7</accession>
<evidence type="ECO:0000313" key="2">
    <source>
        <dbReference type="Proteomes" id="UP000243606"/>
    </source>
</evidence>